<feature type="signal peptide" evidence="2">
    <location>
        <begin position="1"/>
        <end position="19"/>
    </location>
</feature>
<evidence type="ECO:0000259" key="3">
    <source>
        <dbReference type="Pfam" id="PF10566"/>
    </source>
</evidence>
<dbReference type="InterPro" id="IPR017853">
    <property type="entry name" value="GH"/>
</dbReference>
<feature type="chain" id="PRO_5005187570" description="Alpha-galactosidase" evidence="2">
    <location>
        <begin position="20"/>
        <end position="810"/>
    </location>
</feature>
<keyword evidence="2" id="KW-0732">Signal</keyword>
<feature type="domain" description="Glycosyl-hydrolase 97 N-terminal" evidence="4">
    <location>
        <begin position="83"/>
        <end position="335"/>
    </location>
</feature>
<proteinExistence type="predicted"/>
<sequence>MDWAVLLICVATLWQQAASVPLAALLPIGAPVTSKDITPPPPRSTPAADDDNDADTGTAASPPYVFTVFVSENGDDVESPSPGRNQLMYKVTDRATGGEIVESSALGVTVNGMNLGRGVEMHELPPEEMEETYVTLGKHRLVTSHAMDYTFPVRQMEGNITWYLNVRLFNDGAAFRYSWDGTDKDQISDEDTEFVMPDGSHVWHFERTDGLSVYELWSYAGEWFHSPVDHLATRNKDFGHVYGPPLLFEMDPSSDGWSGKGIQYVMVTEAALYDFSGMRIEAFPGRIFRANFSEAIFAASPKSEDDGLTHTPWRVVMLAANLDELVNNEMVSHLNPAPDPELFQTSGSSSGWGDQMAVMGPQQNDAKQAVGGELPSWVLPGRSVWAWYNAEWTEDRGWDETTVEGEKRYIEAAAELGFEYTTVDCCWQQWGNNDTTDGFLIPPIRRRDPNGLWPEALPEMRTAYSMLADLSDYARERGVKVIAWKDTNDNDTIVDPGPTGEFKSLRRFLNRLKATGASGVKVDFVHGETEDLVRFETALMEMSAELELVVNLHGCHKPSGESRRYPNQLTREAVWGMEIMRLIHGADFILDQQHLKPITARHNAILPFTRFVLGGADYTPMALNAERRGNTTLVHQMALLVLFDSPLQTIAEDPHYLLDKSKPHAPALDVIKAIPTTWHTTHTLPPSRIGQLAVMARKTNNDTTERWFLAAINGREETVVVPHIPVEFLDESKTYEMVSISSGDDADAAAGGVVQRREGRGKGVEWAGRGLEGVRLLKGDGLVVMWTEVKVEGGEGEEGSRRGDIQRGEL</sequence>
<dbReference type="InterPro" id="IPR013785">
    <property type="entry name" value="Aldolase_TIM"/>
</dbReference>
<dbReference type="Pfam" id="PF10566">
    <property type="entry name" value="Glyco_hydro_97"/>
    <property type="match status" value="1"/>
</dbReference>
<dbReference type="EMBL" id="CDMY01000158">
    <property type="protein sequence ID" value="CEL93329.1"/>
    <property type="molecule type" value="Genomic_DNA"/>
</dbReference>
<dbReference type="InterPro" id="IPR052720">
    <property type="entry name" value="Glycosyl_hydrolase_97"/>
</dbReference>
<accession>A0A0G4ECQ8</accession>
<dbReference type="Pfam" id="PF14508">
    <property type="entry name" value="GH97_N"/>
    <property type="match status" value="1"/>
</dbReference>
<dbReference type="InterPro" id="IPR029486">
    <property type="entry name" value="GH97_N"/>
</dbReference>
<dbReference type="PANTHER" id="PTHR35803:SF2">
    <property type="entry name" value="RETAINING ALPHA-GALACTOSIDASE"/>
    <property type="match status" value="1"/>
</dbReference>
<dbReference type="PhylomeDB" id="A0A0G4ECQ8"/>
<dbReference type="GO" id="GO:0030246">
    <property type="term" value="F:carbohydrate binding"/>
    <property type="evidence" value="ECO:0007669"/>
    <property type="project" value="InterPro"/>
</dbReference>
<dbReference type="InterPro" id="IPR029483">
    <property type="entry name" value="GH97_C"/>
</dbReference>
<dbReference type="SUPFAM" id="SSF51445">
    <property type="entry name" value="(Trans)glycosidases"/>
    <property type="match status" value="1"/>
</dbReference>
<evidence type="ECO:0000256" key="2">
    <source>
        <dbReference type="SAM" id="SignalP"/>
    </source>
</evidence>
<evidence type="ECO:0000256" key="1">
    <source>
        <dbReference type="SAM" id="MobiDB-lite"/>
    </source>
</evidence>
<dbReference type="STRING" id="1169540.A0A0G4ECQ8"/>
<dbReference type="Gene3D" id="3.20.20.70">
    <property type="entry name" value="Aldolase class I"/>
    <property type="match status" value="1"/>
</dbReference>
<dbReference type="Pfam" id="PF14509">
    <property type="entry name" value="GH97_C"/>
    <property type="match status" value="1"/>
</dbReference>
<name>A0A0G4ECQ8_VITBC</name>
<dbReference type="Gene3D" id="2.70.98.10">
    <property type="match status" value="1"/>
</dbReference>
<reference evidence="6 7" key="1">
    <citation type="submission" date="2014-11" db="EMBL/GenBank/DDBJ databases">
        <authorList>
            <person name="Zhu J."/>
            <person name="Qi W."/>
            <person name="Song R."/>
        </authorList>
    </citation>
    <scope>NUCLEOTIDE SEQUENCE [LARGE SCALE GENOMIC DNA]</scope>
</reference>
<dbReference type="InterPro" id="IPR019563">
    <property type="entry name" value="GH97_catalytic"/>
</dbReference>
<dbReference type="PANTHER" id="PTHR35803">
    <property type="entry name" value="GLUCAN 1,4-ALPHA-GLUCOSIDASE SUSB-RELATED"/>
    <property type="match status" value="1"/>
</dbReference>
<protein>
    <recommendedName>
        <fullName evidence="8">Alpha-galactosidase</fullName>
    </recommendedName>
</protein>
<evidence type="ECO:0000259" key="4">
    <source>
        <dbReference type="Pfam" id="PF14508"/>
    </source>
</evidence>
<evidence type="ECO:0008006" key="8">
    <source>
        <dbReference type="Google" id="ProtNLM"/>
    </source>
</evidence>
<keyword evidence="7" id="KW-1185">Reference proteome</keyword>
<feature type="domain" description="Glycosyl-hydrolase 97 C-terminal oligomerisation" evidence="5">
    <location>
        <begin position="677"/>
        <end position="750"/>
    </location>
</feature>
<gene>
    <name evidence="6" type="ORF">Vbra_20162</name>
</gene>
<evidence type="ECO:0000313" key="7">
    <source>
        <dbReference type="Proteomes" id="UP000041254"/>
    </source>
</evidence>
<dbReference type="AlphaFoldDB" id="A0A0G4ECQ8"/>
<dbReference type="VEuPathDB" id="CryptoDB:Vbra_20162"/>
<evidence type="ECO:0000313" key="6">
    <source>
        <dbReference type="EMBL" id="CEL93329.1"/>
    </source>
</evidence>
<organism evidence="6 7">
    <name type="scientific">Vitrella brassicaformis (strain CCMP3155)</name>
    <dbReference type="NCBI Taxonomy" id="1169540"/>
    <lineage>
        <taxon>Eukaryota</taxon>
        <taxon>Sar</taxon>
        <taxon>Alveolata</taxon>
        <taxon>Colpodellida</taxon>
        <taxon>Vitrellaceae</taxon>
        <taxon>Vitrella</taxon>
    </lineage>
</organism>
<dbReference type="Proteomes" id="UP000041254">
    <property type="component" value="Unassembled WGS sequence"/>
</dbReference>
<feature type="domain" description="Glycosyl-hydrolase 97 catalytic" evidence="3">
    <location>
        <begin position="467"/>
        <end position="574"/>
    </location>
</feature>
<dbReference type="InParanoid" id="A0A0G4ECQ8"/>
<dbReference type="OrthoDB" id="492452at2759"/>
<feature type="region of interest" description="Disordered" evidence="1">
    <location>
        <begin position="31"/>
        <end position="58"/>
    </location>
</feature>
<evidence type="ECO:0000259" key="5">
    <source>
        <dbReference type="Pfam" id="PF14509"/>
    </source>
</evidence>
<dbReference type="InterPro" id="IPR014718">
    <property type="entry name" value="GH-type_carb-bd"/>
</dbReference>